<evidence type="ECO:0000256" key="1">
    <source>
        <dbReference type="SAM" id="MobiDB-lite"/>
    </source>
</evidence>
<dbReference type="AlphaFoldDB" id="A0A382T534"/>
<dbReference type="Gene3D" id="3.90.1150.30">
    <property type="match status" value="1"/>
</dbReference>
<dbReference type="SUPFAM" id="SSF142906">
    <property type="entry name" value="YjbR-like"/>
    <property type="match status" value="1"/>
</dbReference>
<evidence type="ECO:0000313" key="2">
    <source>
        <dbReference type="EMBL" id="SVD17113.1"/>
    </source>
</evidence>
<dbReference type="EMBL" id="UINC01133904">
    <property type="protein sequence ID" value="SVD17113.1"/>
    <property type="molecule type" value="Genomic_DNA"/>
</dbReference>
<dbReference type="InterPro" id="IPR038056">
    <property type="entry name" value="YjbR-like_sf"/>
</dbReference>
<organism evidence="2">
    <name type="scientific">marine metagenome</name>
    <dbReference type="NCBI Taxonomy" id="408172"/>
    <lineage>
        <taxon>unclassified sequences</taxon>
        <taxon>metagenomes</taxon>
        <taxon>ecological metagenomes</taxon>
    </lineage>
</organism>
<reference evidence="2" key="1">
    <citation type="submission" date="2018-05" db="EMBL/GenBank/DDBJ databases">
        <authorList>
            <person name="Lanie J.A."/>
            <person name="Ng W.-L."/>
            <person name="Kazmierczak K.M."/>
            <person name="Andrzejewski T.M."/>
            <person name="Davidsen T.M."/>
            <person name="Wayne K.J."/>
            <person name="Tettelin H."/>
            <person name="Glass J.I."/>
            <person name="Rusch D."/>
            <person name="Podicherti R."/>
            <person name="Tsui H.-C.T."/>
            <person name="Winkler M.E."/>
        </authorList>
    </citation>
    <scope>NUCLEOTIDE SEQUENCE</scope>
</reference>
<protein>
    <submittedName>
        <fullName evidence="2">Uncharacterized protein</fullName>
    </submittedName>
</protein>
<proteinExistence type="predicted"/>
<accession>A0A382T534</accession>
<gene>
    <name evidence="2" type="ORF">METZ01_LOCUS369967</name>
</gene>
<name>A0A382T534_9ZZZZ</name>
<sequence>MDGSLPEDLVIELIQHSYDLVVNGMSKKDQARVKEQSSRPKESDNNWREEFLRDISQ</sequence>
<feature type="region of interest" description="Disordered" evidence="1">
    <location>
        <begin position="29"/>
        <end position="57"/>
    </location>
</feature>